<keyword evidence="5" id="KW-1185">Reference proteome</keyword>
<proteinExistence type="predicted"/>
<evidence type="ECO:0000256" key="1">
    <source>
        <dbReference type="SAM" id="Phobius"/>
    </source>
</evidence>
<dbReference type="KEGG" id="hbv:ABIV_0606"/>
<reference evidence="2 4" key="2">
    <citation type="submission" date="2018-07" db="EMBL/GenBank/DDBJ databases">
        <title>Complete genome of the Arcobacter bivalviorum type strain LMG 26154.</title>
        <authorList>
            <person name="Miller W.G."/>
            <person name="Yee E."/>
            <person name="Bono J.L."/>
        </authorList>
    </citation>
    <scope>NUCLEOTIDE SEQUENCE [LARGE SCALE GENOMIC DNA]</scope>
    <source>
        <strain evidence="2 4">LMG 26154</strain>
    </source>
</reference>
<dbReference type="EMBL" id="CP031217">
    <property type="protein sequence ID" value="AXH11619.1"/>
    <property type="molecule type" value="Genomic_DNA"/>
</dbReference>
<gene>
    <name evidence="2" type="ORF">ABIV_0606</name>
    <name evidence="3" type="ORF">CRV05_12950</name>
</gene>
<name>A0AAX2A448_9BACT</name>
<evidence type="ECO:0000313" key="2">
    <source>
        <dbReference type="EMBL" id="AXH11619.1"/>
    </source>
</evidence>
<evidence type="ECO:0000313" key="5">
    <source>
        <dbReference type="Proteomes" id="UP000289193"/>
    </source>
</evidence>
<dbReference type="AlphaFoldDB" id="A0AAX2A448"/>
<evidence type="ECO:0008006" key="6">
    <source>
        <dbReference type="Google" id="ProtNLM"/>
    </source>
</evidence>
<feature type="transmembrane region" description="Helical" evidence="1">
    <location>
        <begin position="53"/>
        <end position="74"/>
    </location>
</feature>
<feature type="transmembrane region" description="Helical" evidence="1">
    <location>
        <begin position="81"/>
        <end position="99"/>
    </location>
</feature>
<keyword evidence="1" id="KW-0472">Membrane</keyword>
<protein>
    <recommendedName>
        <fullName evidence="6">DUF3649 domain-containing protein</fullName>
    </recommendedName>
</protein>
<dbReference type="EMBL" id="PDKM01000009">
    <property type="protein sequence ID" value="RXK08944.1"/>
    <property type="molecule type" value="Genomic_DNA"/>
</dbReference>
<sequence>MLKNIYTYLNSPEKDGKKIGLFRGVLSIIGGLLLAYLGMTLFALLPFMEVKEAAILSIMFNTFVWACATTWIALSISKLQALYRFIIPTSLFSIALIILY</sequence>
<keyword evidence="1" id="KW-1133">Transmembrane helix</keyword>
<keyword evidence="1" id="KW-0812">Transmembrane</keyword>
<feature type="transmembrane region" description="Helical" evidence="1">
    <location>
        <begin position="21"/>
        <end position="47"/>
    </location>
</feature>
<reference evidence="3 5" key="1">
    <citation type="submission" date="2017-10" db="EMBL/GenBank/DDBJ databases">
        <title>Genomics of the genus Arcobacter.</title>
        <authorList>
            <person name="Perez-Cataluna A."/>
            <person name="Figueras M.J."/>
        </authorList>
    </citation>
    <scope>NUCLEOTIDE SEQUENCE [LARGE SCALE GENOMIC DNA]</scope>
    <source>
        <strain evidence="3 5">CECT 7835</strain>
    </source>
</reference>
<dbReference type="RefSeq" id="WP_114838489.1">
    <property type="nucleotide sequence ID" value="NZ_CP031217.1"/>
</dbReference>
<organism evidence="3 5">
    <name type="scientific">Halarcobacter bivalviorum</name>
    <dbReference type="NCBI Taxonomy" id="663364"/>
    <lineage>
        <taxon>Bacteria</taxon>
        <taxon>Pseudomonadati</taxon>
        <taxon>Campylobacterota</taxon>
        <taxon>Epsilonproteobacteria</taxon>
        <taxon>Campylobacterales</taxon>
        <taxon>Arcobacteraceae</taxon>
        <taxon>Halarcobacter</taxon>
    </lineage>
</organism>
<dbReference type="Proteomes" id="UP000289193">
    <property type="component" value="Unassembled WGS sequence"/>
</dbReference>
<evidence type="ECO:0000313" key="4">
    <source>
        <dbReference type="Proteomes" id="UP000253850"/>
    </source>
</evidence>
<accession>A0AAX2A448</accession>
<evidence type="ECO:0000313" key="3">
    <source>
        <dbReference type="EMBL" id="RXK08944.1"/>
    </source>
</evidence>
<dbReference type="Proteomes" id="UP000253850">
    <property type="component" value="Chromosome"/>
</dbReference>